<reference evidence="6" key="1">
    <citation type="submission" date="2020-05" db="EMBL/GenBank/DDBJ databases">
        <authorList>
            <person name="Chiriac C."/>
            <person name="Salcher M."/>
            <person name="Ghai R."/>
            <person name="Kavagutti S V."/>
        </authorList>
    </citation>
    <scope>NUCLEOTIDE SEQUENCE</scope>
</reference>
<dbReference type="PROSITE" id="PS51186">
    <property type="entry name" value="GNAT"/>
    <property type="match status" value="1"/>
</dbReference>
<dbReference type="EMBL" id="CAEZYR010000021">
    <property type="protein sequence ID" value="CAB4735846.1"/>
    <property type="molecule type" value="Genomic_DNA"/>
</dbReference>
<dbReference type="InterPro" id="IPR000182">
    <property type="entry name" value="GNAT_dom"/>
</dbReference>
<dbReference type="EMBL" id="CAFBOS010000015">
    <property type="protein sequence ID" value="CAB4981849.1"/>
    <property type="molecule type" value="Genomic_DNA"/>
</dbReference>
<organism evidence="6">
    <name type="scientific">freshwater metagenome</name>
    <dbReference type="NCBI Taxonomy" id="449393"/>
    <lineage>
        <taxon>unclassified sequences</taxon>
        <taxon>metagenomes</taxon>
        <taxon>ecological metagenomes</taxon>
    </lineage>
</organism>
<dbReference type="Pfam" id="PF00583">
    <property type="entry name" value="Acetyltransf_1"/>
    <property type="match status" value="1"/>
</dbReference>
<evidence type="ECO:0000256" key="1">
    <source>
        <dbReference type="ARBA" id="ARBA00005395"/>
    </source>
</evidence>
<evidence type="ECO:0000259" key="5">
    <source>
        <dbReference type="PROSITE" id="PS51186"/>
    </source>
</evidence>
<dbReference type="NCBIfam" id="TIGR01575">
    <property type="entry name" value="rimI"/>
    <property type="match status" value="1"/>
</dbReference>
<keyword evidence="2" id="KW-0963">Cytoplasm</keyword>
<keyword evidence="4" id="KW-0012">Acyltransferase</keyword>
<evidence type="ECO:0000313" key="6">
    <source>
        <dbReference type="EMBL" id="CAB4735846.1"/>
    </source>
</evidence>
<dbReference type="InterPro" id="IPR050680">
    <property type="entry name" value="YpeA/RimI_acetyltransf"/>
</dbReference>
<dbReference type="AlphaFoldDB" id="A0A6J6SLI9"/>
<dbReference type="PANTHER" id="PTHR43420:SF44">
    <property type="entry name" value="ACETYLTRANSFERASE YPEA"/>
    <property type="match status" value="1"/>
</dbReference>
<evidence type="ECO:0000256" key="4">
    <source>
        <dbReference type="ARBA" id="ARBA00023315"/>
    </source>
</evidence>
<accession>A0A6J6SLI9</accession>
<dbReference type="InterPro" id="IPR006464">
    <property type="entry name" value="AcTrfase_RimI/Ard1"/>
</dbReference>
<dbReference type="CDD" id="cd04301">
    <property type="entry name" value="NAT_SF"/>
    <property type="match status" value="1"/>
</dbReference>
<name>A0A6J6SLI9_9ZZZZ</name>
<evidence type="ECO:0000256" key="3">
    <source>
        <dbReference type="ARBA" id="ARBA00022679"/>
    </source>
</evidence>
<evidence type="ECO:0000256" key="2">
    <source>
        <dbReference type="ARBA" id="ARBA00022490"/>
    </source>
</evidence>
<dbReference type="EMBL" id="CAFBMH010000111">
    <property type="protein sequence ID" value="CAB4925474.1"/>
    <property type="molecule type" value="Genomic_DNA"/>
</dbReference>
<dbReference type="Gene3D" id="3.40.630.30">
    <property type="match status" value="1"/>
</dbReference>
<keyword evidence="3" id="KW-0808">Transferase</keyword>
<sequence length="172" mass="19560">MTTLASKVQISAMERYHLGEVQRVDALVYVRPWSIAMLRQELDKRDSREYIVARVDDTHVGHAGIMIIADEGHITTVAVDPKWQRRGIGALLMIELHRYAIDRQLEALTLEVRVSNIAAVALYRRFGYAPAGVRKNYYSDEGEDGLIMWAHDIHLPAHKERLDAIATEVATR</sequence>
<proteinExistence type="inferred from homology"/>
<evidence type="ECO:0000313" key="9">
    <source>
        <dbReference type="EMBL" id="CAB4981849.1"/>
    </source>
</evidence>
<gene>
    <name evidence="6" type="ORF">UFOPK2754_00821</name>
    <name evidence="7" type="ORF">UFOPK3139_02202</name>
    <name evidence="8" type="ORF">UFOPK3543_02336</name>
    <name evidence="9" type="ORF">UFOPK3967_00407</name>
</gene>
<comment type="similarity">
    <text evidence="1">Belongs to the acetyltransferase family. RimI subfamily.</text>
</comment>
<dbReference type="PANTHER" id="PTHR43420">
    <property type="entry name" value="ACETYLTRANSFERASE"/>
    <property type="match status" value="1"/>
</dbReference>
<dbReference type="SUPFAM" id="SSF55729">
    <property type="entry name" value="Acyl-CoA N-acyltransferases (Nat)"/>
    <property type="match status" value="1"/>
</dbReference>
<dbReference type="GO" id="GO:0008080">
    <property type="term" value="F:N-acetyltransferase activity"/>
    <property type="evidence" value="ECO:0007669"/>
    <property type="project" value="InterPro"/>
</dbReference>
<dbReference type="EMBL" id="CAFABA010000104">
    <property type="protein sequence ID" value="CAB4834795.1"/>
    <property type="molecule type" value="Genomic_DNA"/>
</dbReference>
<protein>
    <submittedName>
        <fullName evidence="6">Unannotated protein</fullName>
    </submittedName>
</protein>
<dbReference type="InterPro" id="IPR016181">
    <property type="entry name" value="Acyl_CoA_acyltransferase"/>
</dbReference>
<feature type="domain" description="N-acetyltransferase" evidence="5">
    <location>
        <begin position="8"/>
        <end position="153"/>
    </location>
</feature>
<evidence type="ECO:0000313" key="7">
    <source>
        <dbReference type="EMBL" id="CAB4834795.1"/>
    </source>
</evidence>
<evidence type="ECO:0000313" key="8">
    <source>
        <dbReference type="EMBL" id="CAB4925474.1"/>
    </source>
</evidence>